<sequence>MRDLDTNRSYSSGSTYMVKISGTRQSNRVGRAVNRANSESVTFNSCVQTAREALHEKSTIGTPFIARCAGNLQSTNAMYYMQSLMRRFTDEEVKTHMEGMLQMDMDNVRIELWKLSSLTAAELTHVGVSVGIVDMLMKCAVKLQKFEMEYALFPTKETGSDVGAGVY</sequence>
<evidence type="ECO:0000313" key="2">
    <source>
        <dbReference type="Proteomes" id="UP000054270"/>
    </source>
</evidence>
<keyword evidence="2" id="KW-1185">Reference proteome</keyword>
<dbReference type="EMBL" id="KN817541">
    <property type="protein sequence ID" value="KJA23793.1"/>
    <property type="molecule type" value="Genomic_DNA"/>
</dbReference>
<proteinExistence type="predicted"/>
<dbReference type="AlphaFoldDB" id="A0A0D2MJE8"/>
<dbReference type="Proteomes" id="UP000054270">
    <property type="component" value="Unassembled WGS sequence"/>
</dbReference>
<accession>A0A0D2MJE8</accession>
<gene>
    <name evidence="1" type="ORF">HYPSUDRAFT_54220</name>
</gene>
<reference evidence="2" key="1">
    <citation type="submission" date="2014-04" db="EMBL/GenBank/DDBJ databases">
        <title>Evolutionary Origins and Diversification of the Mycorrhizal Mutualists.</title>
        <authorList>
            <consortium name="DOE Joint Genome Institute"/>
            <consortium name="Mycorrhizal Genomics Consortium"/>
            <person name="Kohler A."/>
            <person name="Kuo A."/>
            <person name="Nagy L.G."/>
            <person name="Floudas D."/>
            <person name="Copeland A."/>
            <person name="Barry K.W."/>
            <person name="Cichocki N."/>
            <person name="Veneault-Fourrey C."/>
            <person name="LaButti K."/>
            <person name="Lindquist E.A."/>
            <person name="Lipzen A."/>
            <person name="Lundell T."/>
            <person name="Morin E."/>
            <person name="Murat C."/>
            <person name="Riley R."/>
            <person name="Ohm R."/>
            <person name="Sun H."/>
            <person name="Tunlid A."/>
            <person name="Henrissat B."/>
            <person name="Grigoriev I.V."/>
            <person name="Hibbett D.S."/>
            <person name="Martin F."/>
        </authorList>
    </citation>
    <scope>NUCLEOTIDE SEQUENCE [LARGE SCALE GENOMIC DNA]</scope>
    <source>
        <strain evidence="2">FD-334 SS-4</strain>
    </source>
</reference>
<protein>
    <submittedName>
        <fullName evidence="1">Uncharacterized protein</fullName>
    </submittedName>
</protein>
<name>A0A0D2MJE8_HYPSF</name>
<evidence type="ECO:0000313" key="1">
    <source>
        <dbReference type="EMBL" id="KJA23793.1"/>
    </source>
</evidence>
<organism evidence="1 2">
    <name type="scientific">Hypholoma sublateritium (strain FD-334 SS-4)</name>
    <dbReference type="NCBI Taxonomy" id="945553"/>
    <lineage>
        <taxon>Eukaryota</taxon>
        <taxon>Fungi</taxon>
        <taxon>Dikarya</taxon>
        <taxon>Basidiomycota</taxon>
        <taxon>Agaricomycotina</taxon>
        <taxon>Agaricomycetes</taxon>
        <taxon>Agaricomycetidae</taxon>
        <taxon>Agaricales</taxon>
        <taxon>Agaricineae</taxon>
        <taxon>Strophariaceae</taxon>
        <taxon>Hypholoma</taxon>
    </lineage>
</organism>
<dbReference type="OrthoDB" id="5231159at2759"/>